<accession>A0A225NHM9</accession>
<keyword evidence="2" id="KW-1185">Reference proteome</keyword>
<dbReference type="AlphaFoldDB" id="A0A225NHM9"/>
<dbReference type="Proteomes" id="UP000215377">
    <property type="component" value="Unassembled WGS sequence"/>
</dbReference>
<reference evidence="1 2" key="1">
    <citation type="submission" date="2013-04" db="EMBL/GenBank/DDBJ databases">
        <title>Oceanicola sp. 22II1-22F33 Genome Sequencing.</title>
        <authorList>
            <person name="Lai Q."/>
            <person name="Li G."/>
            <person name="Shao Z."/>
        </authorList>
    </citation>
    <scope>NUCLEOTIDE SEQUENCE [LARGE SCALE GENOMIC DNA]</scope>
    <source>
        <strain evidence="1 2">22II1-22F33</strain>
    </source>
</reference>
<evidence type="ECO:0000313" key="2">
    <source>
        <dbReference type="Proteomes" id="UP000215377"/>
    </source>
</evidence>
<gene>
    <name evidence="1" type="ORF">ATO3_26405</name>
</gene>
<proteinExistence type="predicted"/>
<sequence length="66" mass="7592">MPDKIVPKRVFEWLTIQDASKLELKVLKLVLPIVHLAQNICLLGENIDHIFFGHDSVDVLIEFIII</sequence>
<comment type="caution">
    <text evidence="1">The sequence shown here is derived from an EMBL/GenBank/DDBJ whole genome shotgun (WGS) entry which is preliminary data.</text>
</comment>
<evidence type="ECO:0000313" key="1">
    <source>
        <dbReference type="EMBL" id="OWU67234.1"/>
    </source>
</evidence>
<name>A0A225NHM9_9RHOB</name>
<dbReference type="EMBL" id="AQQR01000030">
    <property type="protein sequence ID" value="OWU67234.1"/>
    <property type="molecule type" value="Genomic_DNA"/>
</dbReference>
<organism evidence="1 2">
    <name type="scientific">Marinibacterium profundimaris</name>
    <dbReference type="NCBI Taxonomy" id="1679460"/>
    <lineage>
        <taxon>Bacteria</taxon>
        <taxon>Pseudomonadati</taxon>
        <taxon>Pseudomonadota</taxon>
        <taxon>Alphaproteobacteria</taxon>
        <taxon>Rhodobacterales</taxon>
        <taxon>Paracoccaceae</taxon>
        <taxon>Marinibacterium</taxon>
    </lineage>
</organism>
<protein>
    <submittedName>
        <fullName evidence="1">Uncharacterized protein</fullName>
    </submittedName>
</protein>